<reference evidence="2 3" key="1">
    <citation type="submission" date="2019-06" db="EMBL/GenBank/DDBJ databases">
        <title>Sorghum-associated microbial communities from plants grown in Nebraska, USA.</title>
        <authorList>
            <person name="Schachtman D."/>
        </authorList>
    </citation>
    <scope>NUCLEOTIDE SEQUENCE [LARGE SCALE GENOMIC DNA]</scope>
    <source>
        <strain evidence="2 3">1225</strain>
    </source>
</reference>
<dbReference type="Proteomes" id="UP000320653">
    <property type="component" value="Unassembled WGS sequence"/>
</dbReference>
<sequence length="139" mass="15864">MAGGATTRSAKLKRLVKVQRHMEKMAEQELAATTRHRAEVNEQKEVVIEALGSLEPIHRQFANHYAERYGRLTVKERQLAGVQQIQEMKVMKERTKGDRLEENMKEARDLEDRESADNAIYELIEMTLAAPASSKLQSS</sequence>
<accession>A0A561QSL4</accession>
<evidence type="ECO:0000313" key="3">
    <source>
        <dbReference type="Proteomes" id="UP000320653"/>
    </source>
</evidence>
<name>A0A561QSL4_9HYPH</name>
<dbReference type="AlphaFoldDB" id="A0A561QSL4"/>
<proteinExistence type="predicted"/>
<evidence type="ECO:0000313" key="2">
    <source>
        <dbReference type="EMBL" id="TWF53385.1"/>
    </source>
</evidence>
<gene>
    <name evidence="2" type="ORF">FHW37_104664</name>
</gene>
<organism evidence="2 3">
    <name type="scientific">Neorhizobium alkalisoli</name>
    <dbReference type="NCBI Taxonomy" id="528178"/>
    <lineage>
        <taxon>Bacteria</taxon>
        <taxon>Pseudomonadati</taxon>
        <taxon>Pseudomonadota</taxon>
        <taxon>Alphaproteobacteria</taxon>
        <taxon>Hyphomicrobiales</taxon>
        <taxon>Rhizobiaceae</taxon>
        <taxon>Rhizobium/Agrobacterium group</taxon>
        <taxon>Neorhizobium</taxon>
    </lineage>
</organism>
<protein>
    <recommendedName>
        <fullName evidence="4">Flagellar FliJ protein</fullName>
    </recommendedName>
</protein>
<dbReference type="EMBL" id="VIWP01000004">
    <property type="protein sequence ID" value="TWF53385.1"/>
    <property type="molecule type" value="Genomic_DNA"/>
</dbReference>
<evidence type="ECO:0000256" key="1">
    <source>
        <dbReference type="SAM" id="MobiDB-lite"/>
    </source>
</evidence>
<feature type="region of interest" description="Disordered" evidence="1">
    <location>
        <begin position="93"/>
        <end position="113"/>
    </location>
</feature>
<evidence type="ECO:0008006" key="4">
    <source>
        <dbReference type="Google" id="ProtNLM"/>
    </source>
</evidence>
<keyword evidence="3" id="KW-1185">Reference proteome</keyword>
<comment type="caution">
    <text evidence="2">The sequence shown here is derived from an EMBL/GenBank/DDBJ whole genome shotgun (WGS) entry which is preliminary data.</text>
</comment>